<proteinExistence type="inferred from homology"/>
<keyword evidence="5" id="KW-0963">Cytoplasm</keyword>
<evidence type="ECO:0000256" key="4">
    <source>
        <dbReference type="ARBA" id="ARBA00016961"/>
    </source>
</evidence>
<evidence type="ECO:0000259" key="17">
    <source>
        <dbReference type="PROSITE" id="PS50968"/>
    </source>
</evidence>
<accession>A0A9D0ZEN0</accession>
<dbReference type="CDD" id="cd06849">
    <property type="entry name" value="lipoyl_domain"/>
    <property type="match status" value="1"/>
</dbReference>
<evidence type="ECO:0000256" key="1">
    <source>
        <dbReference type="ARBA" id="ARBA00004496"/>
    </source>
</evidence>
<dbReference type="InterPro" id="IPR050151">
    <property type="entry name" value="Class-I_Pyr_Nuc-Dis_Oxidored"/>
</dbReference>
<dbReference type="InterPro" id="IPR012999">
    <property type="entry name" value="Pyr_OxRdtase_I_AS"/>
</dbReference>
<dbReference type="FunFam" id="3.30.390.30:FF:000001">
    <property type="entry name" value="Dihydrolipoyl dehydrogenase"/>
    <property type="match status" value="1"/>
</dbReference>
<feature type="binding site" evidence="14">
    <location>
        <position position="382"/>
    </location>
    <ligand>
        <name>FAD</name>
        <dbReference type="ChEBI" id="CHEBI:57692"/>
    </ligand>
</feature>
<dbReference type="InterPro" id="IPR004099">
    <property type="entry name" value="Pyr_nucl-diS_OxRdtase_dimer"/>
</dbReference>
<dbReference type="Gene3D" id="3.30.390.30">
    <property type="match status" value="1"/>
</dbReference>
<evidence type="ECO:0000313" key="19">
    <source>
        <dbReference type="Proteomes" id="UP000824262"/>
    </source>
</evidence>
<dbReference type="PIRSF" id="PIRSF000350">
    <property type="entry name" value="Mercury_reductase_MerA"/>
    <property type="match status" value="1"/>
</dbReference>
<protein>
    <recommendedName>
        <fullName evidence="4 16">Dihydrolipoyl dehydrogenase</fullName>
        <ecNumber evidence="3 16">1.8.1.4</ecNumber>
    </recommendedName>
</protein>
<dbReference type="PROSITE" id="PS00076">
    <property type="entry name" value="PYRIDINE_REDOX_1"/>
    <property type="match status" value="1"/>
</dbReference>
<dbReference type="GO" id="GO:0005737">
    <property type="term" value="C:cytoplasm"/>
    <property type="evidence" value="ECO:0007669"/>
    <property type="project" value="UniProtKB-SubCell"/>
</dbReference>
<feature type="binding site" evidence="14">
    <location>
        <position position="342"/>
    </location>
    <ligand>
        <name>NAD(+)</name>
        <dbReference type="ChEBI" id="CHEBI:57540"/>
    </ligand>
</feature>
<evidence type="ECO:0000313" key="18">
    <source>
        <dbReference type="EMBL" id="HIQ79155.1"/>
    </source>
</evidence>
<keyword evidence="14" id="KW-0547">Nucleotide-binding</keyword>
<dbReference type="SUPFAM" id="SSF51905">
    <property type="entry name" value="FAD/NAD(P)-binding domain"/>
    <property type="match status" value="1"/>
</dbReference>
<evidence type="ECO:0000256" key="15">
    <source>
        <dbReference type="PIRSR" id="PIRSR000350-4"/>
    </source>
</evidence>
<dbReference type="PROSITE" id="PS50968">
    <property type="entry name" value="BIOTINYL_LIPOYL"/>
    <property type="match status" value="1"/>
</dbReference>
<sequence length="539" mass="55422">GDAVKEGEPLFEVETDKLTNTIEASASGTLLKIYVPAGGSAKCLERIAFIGQAGDAVPDGGSVAPAAAATAAEKAPAAESGSVLVLGGGPGGYVAAIRAAQLGAKVTLVEKDKIGGTCLNRGCMPTKALLHSAEVYHEATHSEDIGILGRDVAIDWAKVQSNRQSVSDRLTGGVRALMRANKITVVDGDAVFTGPKTVKVGDKALTADKIIIAVGSYPIIPGIPGVKESEACIDSTGALTLDHIPESLLVIGGGVIGIELGSAYQRFGTRVTVVEMLPKLLPLMDAELTAMVQAQLEAAGMEILTSSTVLSVKDVASGAEVNVKTPSGERAISAEKVLVCVGRGPNTANLGLEKAGIKAEKGYIQVNDRMETNVPGVYAVGDCNGKLMLAHAAMAMGEAAAENAMGGNASFNPDESPSCAYVGPEFACVGLTEERCKELGIEYKVGRFPTSANGKSMVVGATDGMIKVVAGAKYGEILGVHILADRATDLIEEAALAIKLEATLDELISTIHCHPTVAEALHEAALAAEGRAIHIPNRK</sequence>
<dbReference type="GO" id="GO:0006103">
    <property type="term" value="P:2-oxoglutarate metabolic process"/>
    <property type="evidence" value="ECO:0007669"/>
    <property type="project" value="TreeGrafter"/>
</dbReference>
<dbReference type="PRINTS" id="PR00368">
    <property type="entry name" value="FADPNR"/>
</dbReference>
<keyword evidence="8 16" id="KW-0560">Oxidoreductase</keyword>
<comment type="cofactor">
    <cofactor evidence="14 16">
        <name>FAD</name>
        <dbReference type="ChEBI" id="CHEBI:57692"/>
    </cofactor>
    <text evidence="14 16">Binds 1 FAD per subunit.</text>
</comment>
<dbReference type="InterPro" id="IPR023753">
    <property type="entry name" value="FAD/NAD-binding_dom"/>
</dbReference>
<organism evidence="18 19">
    <name type="scientific">Candidatus Scatomorpha intestinavium</name>
    <dbReference type="NCBI Taxonomy" id="2840922"/>
    <lineage>
        <taxon>Bacteria</taxon>
        <taxon>Bacillati</taxon>
        <taxon>Bacillota</taxon>
        <taxon>Clostridia</taxon>
        <taxon>Eubacteriales</taxon>
        <taxon>Candidatus Scatomorpha</taxon>
    </lineage>
</organism>
<keyword evidence="9 14" id="KW-0520">NAD</keyword>
<dbReference type="Proteomes" id="UP000824262">
    <property type="component" value="Unassembled WGS sequence"/>
</dbReference>
<name>A0A9D0ZEN0_9FIRM</name>
<evidence type="ECO:0000256" key="7">
    <source>
        <dbReference type="ARBA" id="ARBA00022827"/>
    </source>
</evidence>
<dbReference type="InterPro" id="IPR000089">
    <property type="entry name" value="Biotin_lipoyl"/>
</dbReference>
<dbReference type="EMBL" id="DVGA01000082">
    <property type="protein sequence ID" value="HIQ79155.1"/>
    <property type="molecule type" value="Genomic_DNA"/>
</dbReference>
<evidence type="ECO:0000256" key="2">
    <source>
        <dbReference type="ARBA" id="ARBA00007532"/>
    </source>
</evidence>
<keyword evidence="6 16" id="KW-0285">Flavoprotein</keyword>
<dbReference type="InterPro" id="IPR001100">
    <property type="entry name" value="Pyr_nuc-diS_OxRdtase"/>
</dbReference>
<keyword evidence="7 14" id="KW-0274">FAD</keyword>
<feature type="disulfide bond" description="Redox-active" evidence="15">
    <location>
        <begin position="118"/>
        <end position="123"/>
    </location>
</feature>
<dbReference type="SUPFAM" id="SSF51230">
    <property type="entry name" value="Single hybrid motif"/>
    <property type="match status" value="1"/>
</dbReference>
<dbReference type="Pfam" id="PF00364">
    <property type="entry name" value="Biotin_lipoyl"/>
    <property type="match status" value="1"/>
</dbReference>
<dbReference type="PANTHER" id="PTHR22912">
    <property type="entry name" value="DISULFIDE OXIDOREDUCTASE"/>
    <property type="match status" value="1"/>
</dbReference>
<keyword evidence="10" id="KW-1015">Disulfide bond</keyword>
<dbReference type="Pfam" id="PF02852">
    <property type="entry name" value="Pyr_redox_dim"/>
    <property type="match status" value="1"/>
</dbReference>
<reference evidence="18" key="1">
    <citation type="submission" date="2020-10" db="EMBL/GenBank/DDBJ databases">
        <authorList>
            <person name="Gilroy R."/>
        </authorList>
    </citation>
    <scope>NUCLEOTIDE SEQUENCE</scope>
    <source>
        <strain evidence="18">ChiBcolR7-354</strain>
    </source>
</reference>
<evidence type="ECO:0000256" key="14">
    <source>
        <dbReference type="PIRSR" id="PIRSR000350-3"/>
    </source>
</evidence>
<comment type="caution">
    <text evidence="18">The sequence shown here is derived from an EMBL/GenBank/DDBJ whole genome shotgun (WGS) entry which is preliminary data.</text>
</comment>
<feature type="binding site" evidence="14">
    <location>
        <position position="127"/>
    </location>
    <ligand>
        <name>FAD</name>
        <dbReference type="ChEBI" id="CHEBI:57692"/>
    </ligand>
</feature>
<dbReference type="SUPFAM" id="SSF55424">
    <property type="entry name" value="FAD/NAD-linked reductases, dimerisation (C-terminal) domain"/>
    <property type="match status" value="1"/>
</dbReference>
<dbReference type="GO" id="GO:0050660">
    <property type="term" value="F:flavin adenine dinucleotide binding"/>
    <property type="evidence" value="ECO:0007669"/>
    <property type="project" value="InterPro"/>
</dbReference>
<evidence type="ECO:0000256" key="9">
    <source>
        <dbReference type="ARBA" id="ARBA00023027"/>
    </source>
</evidence>
<dbReference type="InterPro" id="IPR011053">
    <property type="entry name" value="Single_hybrid_motif"/>
</dbReference>
<dbReference type="InterPro" id="IPR036188">
    <property type="entry name" value="FAD/NAD-bd_sf"/>
</dbReference>
<dbReference type="Gene3D" id="3.50.50.60">
    <property type="entry name" value="FAD/NAD(P)-binding domain"/>
    <property type="match status" value="2"/>
</dbReference>
<evidence type="ECO:0000256" key="12">
    <source>
        <dbReference type="ARBA" id="ARBA00049187"/>
    </source>
</evidence>
<evidence type="ECO:0000256" key="6">
    <source>
        <dbReference type="ARBA" id="ARBA00022630"/>
    </source>
</evidence>
<dbReference type="PANTHER" id="PTHR22912:SF217">
    <property type="entry name" value="DIHYDROLIPOYL DEHYDROGENASE"/>
    <property type="match status" value="1"/>
</dbReference>
<feature type="domain" description="Lipoyl-binding" evidence="17">
    <location>
        <begin position="1"/>
        <end position="51"/>
    </location>
</feature>
<comment type="miscellaneous">
    <text evidence="16">The active site is a redox-active disulfide bond.</text>
</comment>
<evidence type="ECO:0000256" key="8">
    <source>
        <dbReference type="ARBA" id="ARBA00023002"/>
    </source>
</evidence>
<comment type="catalytic activity">
    <reaction evidence="12 16">
        <text>N(6)-[(R)-dihydrolipoyl]-L-lysyl-[protein] + NAD(+) = N(6)-[(R)-lipoyl]-L-lysyl-[protein] + NADH + H(+)</text>
        <dbReference type="Rhea" id="RHEA:15045"/>
        <dbReference type="Rhea" id="RHEA-COMP:10474"/>
        <dbReference type="Rhea" id="RHEA-COMP:10475"/>
        <dbReference type="ChEBI" id="CHEBI:15378"/>
        <dbReference type="ChEBI" id="CHEBI:57540"/>
        <dbReference type="ChEBI" id="CHEBI:57945"/>
        <dbReference type="ChEBI" id="CHEBI:83099"/>
        <dbReference type="ChEBI" id="CHEBI:83100"/>
        <dbReference type="EC" id="1.8.1.4"/>
    </reaction>
</comment>
<dbReference type="Gene3D" id="2.40.50.100">
    <property type="match status" value="1"/>
</dbReference>
<evidence type="ECO:0000256" key="13">
    <source>
        <dbReference type="PIRSR" id="PIRSR000350-2"/>
    </source>
</evidence>
<feature type="binding site" evidence="14">
    <location>
        <begin position="252"/>
        <end position="259"/>
    </location>
    <ligand>
        <name>NAD(+)</name>
        <dbReference type="ChEBI" id="CHEBI:57540"/>
    </ligand>
</feature>
<evidence type="ECO:0000256" key="3">
    <source>
        <dbReference type="ARBA" id="ARBA00012608"/>
    </source>
</evidence>
<keyword evidence="11 16" id="KW-0676">Redox-active center</keyword>
<dbReference type="PRINTS" id="PR00411">
    <property type="entry name" value="PNDRDTASEI"/>
</dbReference>
<feature type="binding site" evidence="14">
    <location>
        <position position="275"/>
    </location>
    <ligand>
        <name>NAD(+)</name>
        <dbReference type="ChEBI" id="CHEBI:57540"/>
    </ligand>
</feature>
<gene>
    <name evidence="18" type="primary">lpdA</name>
    <name evidence="18" type="ORF">IAB77_07845</name>
</gene>
<comment type="similarity">
    <text evidence="2 16">Belongs to the class-I pyridine nucleotide-disulfide oxidoreductase family.</text>
</comment>
<dbReference type="NCBIfam" id="TIGR01350">
    <property type="entry name" value="lipoamide_DH"/>
    <property type="match status" value="1"/>
</dbReference>
<feature type="active site" description="Proton acceptor" evidence="13">
    <location>
        <position position="514"/>
    </location>
</feature>
<evidence type="ECO:0000256" key="10">
    <source>
        <dbReference type="ARBA" id="ARBA00023157"/>
    </source>
</evidence>
<dbReference type="EC" id="1.8.1.4" evidence="3 16"/>
<dbReference type="AlphaFoldDB" id="A0A9D0ZEN0"/>
<dbReference type="InterPro" id="IPR006258">
    <property type="entry name" value="Lipoamide_DH"/>
</dbReference>
<feature type="non-terminal residue" evidence="18">
    <location>
        <position position="1"/>
    </location>
</feature>
<dbReference type="Pfam" id="PF07992">
    <property type="entry name" value="Pyr_redox_2"/>
    <property type="match status" value="1"/>
</dbReference>
<evidence type="ECO:0000256" key="5">
    <source>
        <dbReference type="ARBA" id="ARBA00022490"/>
    </source>
</evidence>
<dbReference type="GO" id="GO:0004148">
    <property type="term" value="F:dihydrolipoyl dehydrogenase (NADH) activity"/>
    <property type="evidence" value="ECO:0007669"/>
    <property type="project" value="UniProtKB-EC"/>
</dbReference>
<dbReference type="InterPro" id="IPR016156">
    <property type="entry name" value="FAD/NAD-linked_Rdtase_dimer_sf"/>
</dbReference>
<evidence type="ECO:0000256" key="16">
    <source>
        <dbReference type="RuleBase" id="RU003692"/>
    </source>
</evidence>
<feature type="binding site" evidence="14">
    <location>
        <begin position="388"/>
        <end position="391"/>
    </location>
    <ligand>
        <name>FAD</name>
        <dbReference type="ChEBI" id="CHEBI:57692"/>
    </ligand>
</feature>
<evidence type="ECO:0000256" key="11">
    <source>
        <dbReference type="ARBA" id="ARBA00023284"/>
    </source>
</evidence>
<comment type="subcellular location">
    <subcellularLocation>
        <location evidence="1">Cytoplasm</location>
    </subcellularLocation>
</comment>
<reference evidence="18" key="2">
    <citation type="journal article" date="2021" name="PeerJ">
        <title>Extensive microbial diversity within the chicken gut microbiome revealed by metagenomics and culture.</title>
        <authorList>
            <person name="Gilroy R."/>
            <person name="Ravi A."/>
            <person name="Getino M."/>
            <person name="Pursley I."/>
            <person name="Horton D.L."/>
            <person name="Alikhan N.F."/>
            <person name="Baker D."/>
            <person name="Gharbi K."/>
            <person name="Hall N."/>
            <person name="Watson M."/>
            <person name="Adriaenssens E.M."/>
            <person name="Foster-Nyarko E."/>
            <person name="Jarju S."/>
            <person name="Secka A."/>
            <person name="Antonio M."/>
            <person name="Oren A."/>
            <person name="Chaudhuri R.R."/>
            <person name="La Ragione R."/>
            <person name="Hildebrand F."/>
            <person name="Pallen M.J."/>
        </authorList>
    </citation>
    <scope>NUCLEOTIDE SEQUENCE</scope>
    <source>
        <strain evidence="18">ChiBcolR7-354</strain>
    </source>
</reference>